<dbReference type="PANTHER" id="PTHR13016:SF0">
    <property type="entry name" value="AMME SYNDROME CANDIDATE GENE 1 PROTEIN"/>
    <property type="match status" value="1"/>
</dbReference>
<evidence type="ECO:0000313" key="3">
    <source>
        <dbReference type="Proteomes" id="UP000179362"/>
    </source>
</evidence>
<proteinExistence type="predicted"/>
<dbReference type="NCBIfam" id="TIGR00296">
    <property type="entry name" value="TIGR00296 family protein"/>
    <property type="match status" value="1"/>
</dbReference>
<dbReference type="Gene3D" id="3.30.700.20">
    <property type="entry name" value="Hypothetical protein ph0010, domain 1"/>
    <property type="match status" value="1"/>
</dbReference>
<dbReference type="InterPro" id="IPR036071">
    <property type="entry name" value="AMMECR1_dom_sf"/>
</dbReference>
<comment type="caution">
    <text evidence="2">The sequence shown here is derived from an EMBL/GenBank/DDBJ whole genome shotgun (WGS) entry which is preliminary data.</text>
</comment>
<sequence length="189" mass="20665">MTDGDFTFSSADRVALLELARASIRAGLEGDEARVRAADYPAALQAPRASFVTLNVAAQLRGCIGTLEAHQPLVLDVAQNAFAAAFRDPRFPALGRDEFARIEIHISVLSVPEPVPVASEADLLARLRPGVDGLIIEEGYRRGTFLPAVWESLPEPSEFLRHLKRKAGLPADYWSAGIRIRRYTVESIS</sequence>
<gene>
    <name evidence="2" type="ORF">A3B81_04450</name>
</gene>
<reference evidence="2 3" key="1">
    <citation type="journal article" date="2016" name="Nat. Commun.">
        <title>Thousands of microbial genomes shed light on interconnected biogeochemical processes in an aquifer system.</title>
        <authorList>
            <person name="Anantharaman K."/>
            <person name="Brown C.T."/>
            <person name="Hug L.A."/>
            <person name="Sharon I."/>
            <person name="Castelle C.J."/>
            <person name="Probst A.J."/>
            <person name="Thomas B.C."/>
            <person name="Singh A."/>
            <person name="Wilkins M.J."/>
            <person name="Karaoz U."/>
            <person name="Brodie E.L."/>
            <person name="Williams K.H."/>
            <person name="Hubbard S.S."/>
            <person name="Banfield J.F."/>
        </authorList>
    </citation>
    <scope>NUCLEOTIDE SEQUENCE [LARGE SCALE GENOMIC DNA]</scope>
</reference>
<dbReference type="PROSITE" id="PS51112">
    <property type="entry name" value="AMMECR1"/>
    <property type="match status" value="1"/>
</dbReference>
<dbReference type="PANTHER" id="PTHR13016">
    <property type="entry name" value="AMMECR1 HOMOLOG"/>
    <property type="match status" value="1"/>
</dbReference>
<dbReference type="AlphaFoldDB" id="A0A1F6U6H1"/>
<dbReference type="InterPro" id="IPR027623">
    <property type="entry name" value="AmmeMemoSam_A"/>
</dbReference>
<organism evidence="2 3">
    <name type="scientific">Candidatus Muproteobacteria bacterium RIFCSPHIGHO2_02_FULL_65_16</name>
    <dbReference type="NCBI Taxonomy" id="1817766"/>
    <lineage>
        <taxon>Bacteria</taxon>
        <taxon>Pseudomonadati</taxon>
        <taxon>Pseudomonadota</taxon>
        <taxon>Candidatus Muproteobacteria</taxon>
    </lineage>
</organism>
<accession>A0A1F6U6H1</accession>
<evidence type="ECO:0000259" key="1">
    <source>
        <dbReference type="PROSITE" id="PS51112"/>
    </source>
</evidence>
<dbReference type="InterPro" id="IPR002733">
    <property type="entry name" value="AMMECR1_domain"/>
</dbReference>
<dbReference type="NCBIfam" id="TIGR04335">
    <property type="entry name" value="AmmeMemoSam_A"/>
    <property type="match status" value="1"/>
</dbReference>
<dbReference type="Gene3D" id="3.30.1490.150">
    <property type="entry name" value="Hypothetical protein ph0010, domain 2"/>
    <property type="match status" value="1"/>
</dbReference>
<dbReference type="InterPro" id="IPR023473">
    <property type="entry name" value="AMMECR1"/>
</dbReference>
<dbReference type="EMBL" id="MFTA01000011">
    <property type="protein sequence ID" value="OGI52977.1"/>
    <property type="molecule type" value="Genomic_DNA"/>
</dbReference>
<name>A0A1F6U6H1_9PROT</name>
<feature type="domain" description="AMMECR1" evidence="1">
    <location>
        <begin position="11"/>
        <end position="189"/>
    </location>
</feature>
<dbReference type="InterPro" id="IPR027485">
    <property type="entry name" value="AMMECR1_N"/>
</dbReference>
<dbReference type="Proteomes" id="UP000179362">
    <property type="component" value="Unassembled WGS sequence"/>
</dbReference>
<evidence type="ECO:0000313" key="2">
    <source>
        <dbReference type="EMBL" id="OGI52977.1"/>
    </source>
</evidence>
<dbReference type="Pfam" id="PF01871">
    <property type="entry name" value="AMMECR1"/>
    <property type="match status" value="1"/>
</dbReference>
<protein>
    <submittedName>
        <fullName evidence="2">AMMECR1 domain-containing protein</fullName>
    </submittedName>
</protein>
<dbReference type="SUPFAM" id="SSF143447">
    <property type="entry name" value="AMMECR1-like"/>
    <property type="match status" value="1"/>
</dbReference>